<feature type="region of interest" description="Disordered" evidence="2">
    <location>
        <begin position="114"/>
        <end position="138"/>
    </location>
</feature>
<evidence type="ECO:0000313" key="5">
    <source>
        <dbReference type="WBParaSite" id="TREG1_111590.2"/>
    </source>
</evidence>
<accession>A0AA85IVQ5</accession>
<sequence length="309" mass="34949">MSESTPKRNSKTNELETVTEEPTVKSKTSELPEDDNNNSNNRLNQRRNSRLDSISKAQGVKRLSLSRYSTTGQVQPQTPASCPNRSPLSCLNVSINGPISAVETNKVLTFQESDCPTGGGGSSRKISQYTPSLSSTSVPGNQRPLSMLSILAAKRITRKFLSTFTDDRYHRRLSTFSRLSSYSPAPYNLINILPTYQLGPKEVFSITNIQPRVEQLVYSRLESLPKIYDDKRASRLCITLTNEIKSMLRANGKDRYRYLVYGLVMQNNRQLAGFTSRVLWDMNYDRTFCVTLNNSTYFISLACFIVYKE</sequence>
<reference evidence="3" key="1">
    <citation type="submission" date="2022-06" db="EMBL/GenBank/DDBJ databases">
        <authorList>
            <person name="Berger JAMES D."/>
            <person name="Berger JAMES D."/>
        </authorList>
    </citation>
    <scope>NUCLEOTIDE SEQUENCE [LARGE SCALE GENOMIC DNA]</scope>
</reference>
<dbReference type="Pfam" id="PF03645">
    <property type="entry name" value="Tctex-1"/>
    <property type="match status" value="1"/>
</dbReference>
<dbReference type="WBParaSite" id="TREG1_111590.2">
    <property type="protein sequence ID" value="TREG1_111590.2"/>
    <property type="gene ID" value="TREG1_111590"/>
</dbReference>
<dbReference type="GO" id="GO:0005737">
    <property type="term" value="C:cytoplasm"/>
    <property type="evidence" value="ECO:0007669"/>
    <property type="project" value="TreeGrafter"/>
</dbReference>
<dbReference type="Gene3D" id="3.30.1140.40">
    <property type="entry name" value="Tctex-1"/>
    <property type="match status" value="1"/>
</dbReference>
<dbReference type="Proteomes" id="UP000050795">
    <property type="component" value="Unassembled WGS sequence"/>
</dbReference>
<dbReference type="PANTHER" id="PTHR21255:SF27">
    <property type="entry name" value="DYNEIN LIGHT CHAIN TCTEX-TYPE PROTEIN 2"/>
    <property type="match status" value="1"/>
</dbReference>
<feature type="compositionally biased region" description="Polar residues" evidence="2">
    <location>
        <begin position="66"/>
        <end position="84"/>
    </location>
</feature>
<comment type="similarity">
    <text evidence="1">Belongs to the dynein light chain Tctex-type family.</text>
</comment>
<dbReference type="InterPro" id="IPR038586">
    <property type="entry name" value="Tctex-1-like_sf"/>
</dbReference>
<dbReference type="WBParaSite" id="TREG1_111590.1">
    <property type="protein sequence ID" value="TREG1_111590.1"/>
    <property type="gene ID" value="TREG1_111590"/>
</dbReference>
<dbReference type="GO" id="GO:0045505">
    <property type="term" value="F:dynein intermediate chain binding"/>
    <property type="evidence" value="ECO:0007669"/>
    <property type="project" value="TreeGrafter"/>
</dbReference>
<dbReference type="PANTHER" id="PTHR21255">
    <property type="entry name" value="T-COMPLEX-ASSOCIATED-TESTIS-EXPRESSED 1/ DYNEIN LIGHT CHAIN"/>
    <property type="match status" value="1"/>
</dbReference>
<evidence type="ECO:0000313" key="4">
    <source>
        <dbReference type="WBParaSite" id="TREG1_111590.1"/>
    </source>
</evidence>
<dbReference type="GO" id="GO:0007018">
    <property type="term" value="P:microtubule-based movement"/>
    <property type="evidence" value="ECO:0007669"/>
    <property type="project" value="TreeGrafter"/>
</dbReference>
<name>A0AA85IVQ5_TRIRE</name>
<evidence type="ECO:0000313" key="3">
    <source>
        <dbReference type="Proteomes" id="UP000050795"/>
    </source>
</evidence>
<dbReference type="GO" id="GO:0005868">
    <property type="term" value="C:cytoplasmic dynein complex"/>
    <property type="evidence" value="ECO:0007669"/>
    <property type="project" value="TreeGrafter"/>
</dbReference>
<dbReference type="AlphaFoldDB" id="A0AA85IVQ5"/>
<dbReference type="CDD" id="cd21451">
    <property type="entry name" value="DLC-like_TCTEX1D"/>
    <property type="match status" value="1"/>
</dbReference>
<feature type="compositionally biased region" description="Polar residues" evidence="2">
    <location>
        <begin position="124"/>
        <end position="138"/>
    </location>
</feature>
<organism evidence="3 4">
    <name type="scientific">Trichobilharzia regenti</name>
    <name type="common">Nasal bird schistosome</name>
    <dbReference type="NCBI Taxonomy" id="157069"/>
    <lineage>
        <taxon>Eukaryota</taxon>
        <taxon>Metazoa</taxon>
        <taxon>Spiralia</taxon>
        <taxon>Lophotrochozoa</taxon>
        <taxon>Platyhelminthes</taxon>
        <taxon>Trematoda</taxon>
        <taxon>Digenea</taxon>
        <taxon>Strigeidida</taxon>
        <taxon>Schistosomatoidea</taxon>
        <taxon>Schistosomatidae</taxon>
        <taxon>Trichobilharzia</taxon>
    </lineage>
</organism>
<proteinExistence type="inferred from homology"/>
<feature type="region of interest" description="Disordered" evidence="2">
    <location>
        <begin position="1"/>
        <end position="84"/>
    </location>
</feature>
<evidence type="ECO:0000256" key="2">
    <source>
        <dbReference type="SAM" id="MobiDB-lite"/>
    </source>
</evidence>
<reference evidence="4 5" key="2">
    <citation type="submission" date="2023-11" db="UniProtKB">
        <authorList>
            <consortium name="WormBaseParasite"/>
        </authorList>
    </citation>
    <scope>IDENTIFICATION</scope>
</reference>
<protein>
    <recommendedName>
        <fullName evidence="6">Tctex1 domain-containing protein</fullName>
    </recommendedName>
</protein>
<evidence type="ECO:0008006" key="6">
    <source>
        <dbReference type="Google" id="ProtNLM"/>
    </source>
</evidence>
<evidence type="ECO:0000256" key="1">
    <source>
        <dbReference type="ARBA" id="ARBA00005361"/>
    </source>
</evidence>
<keyword evidence="3" id="KW-1185">Reference proteome</keyword>
<dbReference type="InterPro" id="IPR005334">
    <property type="entry name" value="Tctex-1-like"/>
</dbReference>